<dbReference type="SUPFAM" id="SSF56112">
    <property type="entry name" value="Protein kinase-like (PK-like)"/>
    <property type="match status" value="1"/>
</dbReference>
<name>A0ABW4W447_9BACI</name>
<dbReference type="Pfam" id="PF01636">
    <property type="entry name" value="APH"/>
    <property type="match status" value="1"/>
</dbReference>
<proteinExistence type="predicted"/>
<dbReference type="InterPro" id="IPR000719">
    <property type="entry name" value="Prot_kinase_dom"/>
</dbReference>
<evidence type="ECO:0000259" key="1">
    <source>
        <dbReference type="PROSITE" id="PS50011"/>
    </source>
</evidence>
<dbReference type="InterPro" id="IPR002575">
    <property type="entry name" value="Aminoglycoside_PTrfase"/>
</dbReference>
<dbReference type="Gene3D" id="3.90.1200.10">
    <property type="match status" value="1"/>
</dbReference>
<dbReference type="Gene3D" id="1.10.510.10">
    <property type="entry name" value="Transferase(Phosphotransferase) domain 1"/>
    <property type="match status" value="1"/>
</dbReference>
<dbReference type="RefSeq" id="WP_377558499.1">
    <property type="nucleotide sequence ID" value="NZ_JBHUHQ010000039.1"/>
</dbReference>
<protein>
    <submittedName>
        <fullName evidence="2">Phosphotransferase family protein</fullName>
    </submittedName>
</protein>
<dbReference type="EMBL" id="JBHUHQ010000039">
    <property type="protein sequence ID" value="MFD2046524.1"/>
    <property type="molecule type" value="Genomic_DNA"/>
</dbReference>
<dbReference type="Proteomes" id="UP001597383">
    <property type="component" value="Unassembled WGS sequence"/>
</dbReference>
<reference evidence="3" key="1">
    <citation type="journal article" date="2019" name="Int. J. Syst. Evol. Microbiol.">
        <title>The Global Catalogue of Microorganisms (GCM) 10K type strain sequencing project: providing services to taxonomists for standard genome sequencing and annotation.</title>
        <authorList>
            <consortium name="The Broad Institute Genomics Platform"/>
            <consortium name="The Broad Institute Genome Sequencing Center for Infectious Disease"/>
            <person name="Wu L."/>
            <person name="Ma J."/>
        </authorList>
    </citation>
    <scope>NUCLEOTIDE SEQUENCE [LARGE SCALE GENOMIC DNA]</scope>
    <source>
        <strain evidence="3">R28</strain>
    </source>
</reference>
<keyword evidence="3" id="KW-1185">Reference proteome</keyword>
<dbReference type="InterPro" id="IPR051678">
    <property type="entry name" value="AGP_Transferase"/>
</dbReference>
<comment type="caution">
    <text evidence="2">The sequence shown here is derived from an EMBL/GenBank/DDBJ whole genome shotgun (WGS) entry which is preliminary data.</text>
</comment>
<dbReference type="InterPro" id="IPR011009">
    <property type="entry name" value="Kinase-like_dom_sf"/>
</dbReference>
<evidence type="ECO:0000313" key="2">
    <source>
        <dbReference type="EMBL" id="MFD2046524.1"/>
    </source>
</evidence>
<dbReference type="PROSITE" id="PS50011">
    <property type="entry name" value="PROTEIN_KINASE_DOM"/>
    <property type="match status" value="1"/>
</dbReference>
<gene>
    <name evidence="2" type="ORF">ACFSJF_19845</name>
</gene>
<organism evidence="2 3">
    <name type="scientific">Ornithinibacillus salinisoli</name>
    <dbReference type="NCBI Taxonomy" id="1848459"/>
    <lineage>
        <taxon>Bacteria</taxon>
        <taxon>Bacillati</taxon>
        <taxon>Bacillota</taxon>
        <taxon>Bacilli</taxon>
        <taxon>Bacillales</taxon>
        <taxon>Bacillaceae</taxon>
        <taxon>Ornithinibacillus</taxon>
    </lineage>
</organism>
<dbReference type="PANTHER" id="PTHR21310">
    <property type="entry name" value="AMINOGLYCOSIDE PHOSPHOTRANSFERASE-RELATED-RELATED"/>
    <property type="match status" value="1"/>
</dbReference>
<sequence>MKPIEIHEIPKELSRDIHSITFPNQGCTSNVGIIHTTEGKFILKRAKGELYRQWLAKEATLLRLLTKTPLPIPRIYRFIEENNRDQSWILMEYIDGNSLGEVLQHSKSDEERHNLIYQFGNILRELHQTPCPEELITSKPWLDDMLEQSQYNLDHYEVDGTQGLLDELTENRPKDYKQTLIHGDYTIDNVLVHEGKIVGIIDWSGGAYGDPRYDAALAIRTQPNAFENDEDKKTFFAGYGETIVDEVEYIYFEQGLYEFFRLMKWNKLCFSAFCVMFGCSALIKNSL</sequence>
<evidence type="ECO:0000313" key="3">
    <source>
        <dbReference type="Proteomes" id="UP001597383"/>
    </source>
</evidence>
<feature type="domain" description="Protein kinase" evidence="1">
    <location>
        <begin position="1"/>
        <end position="287"/>
    </location>
</feature>
<accession>A0ABW4W447</accession>